<evidence type="ECO:0000256" key="2">
    <source>
        <dbReference type="ARBA" id="ARBA00007353"/>
    </source>
</evidence>
<keyword evidence="12" id="KW-1185">Reference proteome</keyword>
<dbReference type="RefSeq" id="WP_376851880.1">
    <property type="nucleotide sequence ID" value="NZ_JBHSMF010000009.1"/>
</dbReference>
<evidence type="ECO:0000256" key="6">
    <source>
        <dbReference type="ARBA" id="ARBA00022833"/>
    </source>
</evidence>
<sequence length="255" mass="26935">MDADWIAPDWPTPPSVRAVCTTRKGGVSLPPYDSLNLGDHVGDDPVAVVRNRALLREAIGVRPVYLQQVHASNAVRLEAGTRDGTQADACVATDPGLACTIMVADCLPVLFADRAGRAVAAAHAGWRGLAGGVLEATLHSLWNAMGVPPAEAADRTIAWLGPCIGPQVFEVGDEVRQAFVERQAQAAALFRPKSDGKWLADLQGLARLRLAASGVTAVHGNDGSAGWCSAGNPSRFFSHRRDRVSGRFAACVWLA</sequence>
<keyword evidence="6" id="KW-0862">Zinc</keyword>
<proteinExistence type="inferred from homology"/>
<evidence type="ECO:0000256" key="1">
    <source>
        <dbReference type="ARBA" id="ARBA00000553"/>
    </source>
</evidence>
<dbReference type="PANTHER" id="PTHR30616">
    <property type="entry name" value="UNCHARACTERIZED PROTEIN YFIH"/>
    <property type="match status" value="1"/>
</dbReference>
<keyword evidence="5" id="KW-0378">Hydrolase</keyword>
<organism evidence="11 12">
    <name type="scientific">Caenimonas terrae</name>
    <dbReference type="NCBI Taxonomy" id="696074"/>
    <lineage>
        <taxon>Bacteria</taxon>
        <taxon>Pseudomonadati</taxon>
        <taxon>Pseudomonadota</taxon>
        <taxon>Betaproteobacteria</taxon>
        <taxon>Burkholderiales</taxon>
        <taxon>Comamonadaceae</taxon>
        <taxon>Caenimonas</taxon>
    </lineage>
</organism>
<evidence type="ECO:0000256" key="4">
    <source>
        <dbReference type="ARBA" id="ARBA00022723"/>
    </source>
</evidence>
<dbReference type="Proteomes" id="UP001596037">
    <property type="component" value="Unassembled WGS sequence"/>
</dbReference>
<comment type="catalytic activity">
    <reaction evidence="7">
        <text>adenosine + H2O + H(+) = inosine + NH4(+)</text>
        <dbReference type="Rhea" id="RHEA:24408"/>
        <dbReference type="ChEBI" id="CHEBI:15377"/>
        <dbReference type="ChEBI" id="CHEBI:15378"/>
        <dbReference type="ChEBI" id="CHEBI:16335"/>
        <dbReference type="ChEBI" id="CHEBI:17596"/>
        <dbReference type="ChEBI" id="CHEBI:28938"/>
        <dbReference type="EC" id="3.5.4.4"/>
    </reaction>
    <physiologicalReaction direction="left-to-right" evidence="7">
        <dbReference type="Rhea" id="RHEA:24409"/>
    </physiologicalReaction>
</comment>
<accession>A0ABW0NI77</accession>
<evidence type="ECO:0000313" key="12">
    <source>
        <dbReference type="Proteomes" id="UP001596037"/>
    </source>
</evidence>
<dbReference type="InterPro" id="IPR003730">
    <property type="entry name" value="Cu_polyphenol_OxRdtase"/>
</dbReference>
<dbReference type="Gene3D" id="3.60.140.10">
    <property type="entry name" value="CNF1/YfiH-like putative cysteine hydrolases"/>
    <property type="match status" value="1"/>
</dbReference>
<comment type="similarity">
    <text evidence="2 10">Belongs to the purine nucleoside phosphorylase YfiH/LACC1 family.</text>
</comment>
<dbReference type="NCBIfam" id="TIGR00726">
    <property type="entry name" value="peptidoglycan editing factor PgeF"/>
    <property type="match status" value="1"/>
</dbReference>
<evidence type="ECO:0000256" key="8">
    <source>
        <dbReference type="ARBA" id="ARBA00048968"/>
    </source>
</evidence>
<evidence type="ECO:0000256" key="9">
    <source>
        <dbReference type="ARBA" id="ARBA00049893"/>
    </source>
</evidence>
<keyword evidence="4" id="KW-0479">Metal-binding</keyword>
<protein>
    <recommendedName>
        <fullName evidence="10">Purine nucleoside phosphorylase</fullName>
    </recommendedName>
</protein>
<dbReference type="CDD" id="cd16833">
    <property type="entry name" value="YfiH"/>
    <property type="match status" value="1"/>
</dbReference>
<reference evidence="12" key="1">
    <citation type="journal article" date="2019" name="Int. J. Syst. Evol. Microbiol.">
        <title>The Global Catalogue of Microorganisms (GCM) 10K type strain sequencing project: providing services to taxonomists for standard genome sequencing and annotation.</title>
        <authorList>
            <consortium name="The Broad Institute Genomics Platform"/>
            <consortium name="The Broad Institute Genome Sequencing Center for Infectious Disease"/>
            <person name="Wu L."/>
            <person name="Ma J."/>
        </authorList>
    </citation>
    <scope>NUCLEOTIDE SEQUENCE [LARGE SCALE GENOMIC DNA]</scope>
    <source>
        <strain evidence="12">CCUG 57401</strain>
    </source>
</reference>
<evidence type="ECO:0000313" key="11">
    <source>
        <dbReference type="EMBL" id="MFC5499668.1"/>
    </source>
</evidence>
<dbReference type="PANTHER" id="PTHR30616:SF2">
    <property type="entry name" value="PURINE NUCLEOSIDE PHOSPHORYLASE LACC1"/>
    <property type="match status" value="1"/>
</dbReference>
<gene>
    <name evidence="11" type="primary">pgeF</name>
    <name evidence="11" type="ORF">ACFPOE_19150</name>
</gene>
<comment type="caution">
    <text evidence="11">The sequence shown here is derived from an EMBL/GenBank/DDBJ whole genome shotgun (WGS) entry which is preliminary data.</text>
</comment>
<comment type="catalytic activity">
    <reaction evidence="8">
        <text>adenosine + phosphate = alpha-D-ribose 1-phosphate + adenine</text>
        <dbReference type="Rhea" id="RHEA:27642"/>
        <dbReference type="ChEBI" id="CHEBI:16335"/>
        <dbReference type="ChEBI" id="CHEBI:16708"/>
        <dbReference type="ChEBI" id="CHEBI:43474"/>
        <dbReference type="ChEBI" id="CHEBI:57720"/>
        <dbReference type="EC" id="2.4.2.1"/>
    </reaction>
    <physiologicalReaction direction="left-to-right" evidence="8">
        <dbReference type="Rhea" id="RHEA:27643"/>
    </physiologicalReaction>
</comment>
<evidence type="ECO:0000256" key="5">
    <source>
        <dbReference type="ARBA" id="ARBA00022801"/>
    </source>
</evidence>
<dbReference type="Pfam" id="PF02578">
    <property type="entry name" value="Cu-oxidase_4"/>
    <property type="match status" value="1"/>
</dbReference>
<comment type="catalytic activity">
    <reaction evidence="9">
        <text>S-methyl-5'-thioadenosine + phosphate = 5-(methylsulfanyl)-alpha-D-ribose 1-phosphate + adenine</text>
        <dbReference type="Rhea" id="RHEA:11852"/>
        <dbReference type="ChEBI" id="CHEBI:16708"/>
        <dbReference type="ChEBI" id="CHEBI:17509"/>
        <dbReference type="ChEBI" id="CHEBI:43474"/>
        <dbReference type="ChEBI" id="CHEBI:58533"/>
        <dbReference type="EC" id="2.4.2.28"/>
    </reaction>
    <physiologicalReaction direction="left-to-right" evidence="9">
        <dbReference type="Rhea" id="RHEA:11853"/>
    </physiologicalReaction>
</comment>
<evidence type="ECO:0000256" key="7">
    <source>
        <dbReference type="ARBA" id="ARBA00047989"/>
    </source>
</evidence>
<comment type="catalytic activity">
    <reaction evidence="1">
        <text>inosine + phosphate = alpha-D-ribose 1-phosphate + hypoxanthine</text>
        <dbReference type="Rhea" id="RHEA:27646"/>
        <dbReference type="ChEBI" id="CHEBI:17368"/>
        <dbReference type="ChEBI" id="CHEBI:17596"/>
        <dbReference type="ChEBI" id="CHEBI:43474"/>
        <dbReference type="ChEBI" id="CHEBI:57720"/>
        <dbReference type="EC" id="2.4.2.1"/>
    </reaction>
    <physiologicalReaction direction="left-to-right" evidence="1">
        <dbReference type="Rhea" id="RHEA:27647"/>
    </physiologicalReaction>
</comment>
<dbReference type="SUPFAM" id="SSF64438">
    <property type="entry name" value="CNF1/YfiH-like putative cysteine hydrolases"/>
    <property type="match status" value="1"/>
</dbReference>
<evidence type="ECO:0000256" key="10">
    <source>
        <dbReference type="RuleBase" id="RU361274"/>
    </source>
</evidence>
<keyword evidence="3" id="KW-0808">Transferase</keyword>
<dbReference type="InterPro" id="IPR011324">
    <property type="entry name" value="Cytotoxic_necrot_fac-like_cat"/>
</dbReference>
<dbReference type="EMBL" id="JBHSMF010000009">
    <property type="protein sequence ID" value="MFC5499668.1"/>
    <property type="molecule type" value="Genomic_DNA"/>
</dbReference>
<name>A0ABW0NI77_9BURK</name>
<evidence type="ECO:0000256" key="3">
    <source>
        <dbReference type="ARBA" id="ARBA00022679"/>
    </source>
</evidence>
<dbReference type="InterPro" id="IPR038371">
    <property type="entry name" value="Cu_polyphenol_OxRdtase_sf"/>
</dbReference>